<dbReference type="EMBL" id="JARBHB010000008">
    <property type="protein sequence ID" value="KAJ8876758.1"/>
    <property type="molecule type" value="Genomic_DNA"/>
</dbReference>
<sequence length="398" mass="43705">MECSQHCDVFTEWTRITSRMTMTCAIIQGLLYSDKLTTMFVDWTGPPRAPTSARNGDESPWISCKHSKRVCQLGWLLLQPQEVALRDSNGPRSLFVAGAAVAERLARSPPTQANRARSMAGPPDSGNRAGRCRWAAGFFFLSGISRFLGHLIPATLRNGKPDAFFISSSPPRRSAFNTRPGLFGFSHVGIVPDDAAGRRDFSVISHFPHPFTPGGSILTSITLIGSDDLDIKSHPNLFTNSPIHSLRCHRKELHLSGVEMSSTRRDVYPALPPQTPRQVGQTSGFGVGSTELAPTVRRSTSLIRTRVARHRWRDDGDDDFVARFLAAMLGDCGNRFLGCSCTNRFVQVGQLTFSSWVVLPECGRFILLGITQNVRGVSNQNLPQGTEVLAGKLCISEH</sequence>
<comment type="caution">
    <text evidence="2">The sequence shown here is derived from an EMBL/GenBank/DDBJ whole genome shotgun (WGS) entry which is preliminary data.</text>
</comment>
<dbReference type="Proteomes" id="UP001159363">
    <property type="component" value="Chromosome 7"/>
</dbReference>
<feature type="region of interest" description="Disordered" evidence="1">
    <location>
        <begin position="106"/>
        <end position="126"/>
    </location>
</feature>
<accession>A0ABQ9GXN9</accession>
<gene>
    <name evidence="2" type="ORF">PR048_021205</name>
</gene>
<organism evidence="2 3">
    <name type="scientific">Dryococelus australis</name>
    <dbReference type="NCBI Taxonomy" id="614101"/>
    <lineage>
        <taxon>Eukaryota</taxon>
        <taxon>Metazoa</taxon>
        <taxon>Ecdysozoa</taxon>
        <taxon>Arthropoda</taxon>
        <taxon>Hexapoda</taxon>
        <taxon>Insecta</taxon>
        <taxon>Pterygota</taxon>
        <taxon>Neoptera</taxon>
        <taxon>Polyneoptera</taxon>
        <taxon>Phasmatodea</taxon>
        <taxon>Verophasmatodea</taxon>
        <taxon>Anareolatae</taxon>
        <taxon>Phasmatidae</taxon>
        <taxon>Eurycanthinae</taxon>
        <taxon>Dryococelus</taxon>
    </lineage>
</organism>
<keyword evidence="3" id="KW-1185">Reference proteome</keyword>
<evidence type="ECO:0000313" key="3">
    <source>
        <dbReference type="Proteomes" id="UP001159363"/>
    </source>
</evidence>
<proteinExistence type="predicted"/>
<evidence type="ECO:0000256" key="1">
    <source>
        <dbReference type="SAM" id="MobiDB-lite"/>
    </source>
</evidence>
<evidence type="ECO:0000313" key="2">
    <source>
        <dbReference type="EMBL" id="KAJ8876758.1"/>
    </source>
</evidence>
<protein>
    <submittedName>
        <fullName evidence="2">Uncharacterized protein</fullName>
    </submittedName>
</protein>
<name>A0ABQ9GXN9_9NEOP</name>
<reference evidence="2 3" key="1">
    <citation type="submission" date="2023-02" db="EMBL/GenBank/DDBJ databases">
        <title>LHISI_Scaffold_Assembly.</title>
        <authorList>
            <person name="Stuart O.P."/>
            <person name="Cleave R."/>
            <person name="Magrath M.J.L."/>
            <person name="Mikheyev A.S."/>
        </authorList>
    </citation>
    <scope>NUCLEOTIDE SEQUENCE [LARGE SCALE GENOMIC DNA]</scope>
    <source>
        <strain evidence="2">Daus_M_001</strain>
        <tissue evidence="2">Leg muscle</tissue>
    </source>
</reference>